<dbReference type="EMBL" id="WLVL01000037">
    <property type="protein sequence ID" value="MTB72261.1"/>
    <property type="molecule type" value="Genomic_DNA"/>
</dbReference>
<keyword evidence="2" id="KW-1185">Reference proteome</keyword>
<dbReference type="InterPro" id="IPR011004">
    <property type="entry name" value="Trimer_LpxA-like_sf"/>
</dbReference>
<dbReference type="InterPro" id="IPR001451">
    <property type="entry name" value="Hexapep"/>
</dbReference>
<reference evidence="1 2" key="1">
    <citation type="submission" date="2019-11" db="EMBL/GenBank/DDBJ databases">
        <title>Whole genome sequencing identifies a novel species of the genus Arsenicicoccus isolated from human blood.</title>
        <authorList>
            <person name="Jeong J.H."/>
            <person name="Kweon O.J."/>
            <person name="Kim H.R."/>
            <person name="Kim T.-H."/>
            <person name="Ha S.-M."/>
            <person name="Lee M.-K."/>
        </authorList>
    </citation>
    <scope>NUCLEOTIDE SEQUENCE [LARGE SCALE GENOMIC DNA]</scope>
    <source>
        <strain evidence="1 2">MKL-02</strain>
    </source>
</reference>
<organism evidence="1 2">
    <name type="scientific">Arsenicicoccus cauae</name>
    <dbReference type="NCBI Taxonomy" id="2663847"/>
    <lineage>
        <taxon>Bacteria</taxon>
        <taxon>Bacillati</taxon>
        <taxon>Actinomycetota</taxon>
        <taxon>Actinomycetes</taxon>
        <taxon>Micrococcales</taxon>
        <taxon>Intrasporangiaceae</taxon>
        <taxon>Arsenicicoccus</taxon>
    </lineage>
</organism>
<accession>A0A6I3IVB7</accession>
<gene>
    <name evidence="1" type="ORF">GGG17_09815</name>
</gene>
<dbReference type="GO" id="GO:0016746">
    <property type="term" value="F:acyltransferase activity"/>
    <property type="evidence" value="ECO:0007669"/>
    <property type="project" value="UniProtKB-KW"/>
</dbReference>
<evidence type="ECO:0000313" key="2">
    <source>
        <dbReference type="Proteomes" id="UP000431092"/>
    </source>
</evidence>
<dbReference type="InterPro" id="IPR051159">
    <property type="entry name" value="Hexapeptide_acetyltransf"/>
</dbReference>
<dbReference type="Pfam" id="PF00132">
    <property type="entry name" value="Hexapep"/>
    <property type="match status" value="1"/>
</dbReference>
<dbReference type="CDD" id="cd04647">
    <property type="entry name" value="LbH_MAT_like"/>
    <property type="match status" value="1"/>
</dbReference>
<name>A0A6I3IVB7_9MICO</name>
<evidence type="ECO:0000313" key="1">
    <source>
        <dbReference type="EMBL" id="MTB72261.1"/>
    </source>
</evidence>
<sequence length="182" mass="18919">MGLKDVYRLARDEWLPKEQLRRRNPGAYVTTRAIFRGDPTRVHLGAEVYVAGPTVLVCDDGGGLTGGRLSVGDRTYIGEFNNIRCAGASIVIGSDCLISQHITIVGSNHGVAAGRTIVSQPWSGDGVEIGDDVWIGSGCTILPGARIGDGAVVAAGSVVRGTVEPGAIVAGAPARQLRSREG</sequence>
<protein>
    <submittedName>
        <fullName evidence="1">Acyltransferase</fullName>
    </submittedName>
</protein>
<dbReference type="Proteomes" id="UP000431092">
    <property type="component" value="Unassembled WGS sequence"/>
</dbReference>
<dbReference type="SUPFAM" id="SSF51161">
    <property type="entry name" value="Trimeric LpxA-like enzymes"/>
    <property type="match status" value="1"/>
</dbReference>
<dbReference type="AlphaFoldDB" id="A0A6I3IVB7"/>
<proteinExistence type="predicted"/>
<dbReference type="PANTHER" id="PTHR23416:SF78">
    <property type="entry name" value="LIPOPOLYSACCHARIDE BIOSYNTHESIS O-ACETYL TRANSFERASE WBBJ-RELATED"/>
    <property type="match status" value="1"/>
</dbReference>
<comment type="caution">
    <text evidence="1">The sequence shown here is derived from an EMBL/GenBank/DDBJ whole genome shotgun (WGS) entry which is preliminary data.</text>
</comment>
<keyword evidence="1" id="KW-0808">Transferase</keyword>
<keyword evidence="1" id="KW-0012">Acyltransferase</keyword>
<dbReference type="Gene3D" id="2.160.10.10">
    <property type="entry name" value="Hexapeptide repeat proteins"/>
    <property type="match status" value="1"/>
</dbReference>
<dbReference type="PANTHER" id="PTHR23416">
    <property type="entry name" value="SIALIC ACID SYNTHASE-RELATED"/>
    <property type="match status" value="1"/>
</dbReference>